<accession>A0A9P8MUM9</accession>
<feature type="compositionally biased region" description="Polar residues" evidence="1">
    <location>
        <begin position="335"/>
        <end position="351"/>
    </location>
</feature>
<protein>
    <submittedName>
        <fullName evidence="3">Uncharacterized protein</fullName>
    </submittedName>
</protein>
<organism evidence="3 4">
    <name type="scientific">Hirsutella rhossiliensis</name>
    <dbReference type="NCBI Taxonomy" id="111463"/>
    <lineage>
        <taxon>Eukaryota</taxon>
        <taxon>Fungi</taxon>
        <taxon>Dikarya</taxon>
        <taxon>Ascomycota</taxon>
        <taxon>Pezizomycotina</taxon>
        <taxon>Sordariomycetes</taxon>
        <taxon>Hypocreomycetidae</taxon>
        <taxon>Hypocreales</taxon>
        <taxon>Ophiocordycipitaceae</taxon>
        <taxon>Hirsutella</taxon>
    </lineage>
</organism>
<proteinExistence type="predicted"/>
<dbReference type="EMBL" id="JAIZPD010000008">
    <property type="protein sequence ID" value="KAH0961540.1"/>
    <property type="molecule type" value="Genomic_DNA"/>
</dbReference>
<feature type="transmembrane region" description="Helical" evidence="2">
    <location>
        <begin position="233"/>
        <end position="253"/>
    </location>
</feature>
<gene>
    <name evidence="3" type="ORF">HRG_07618</name>
</gene>
<name>A0A9P8MUM9_9HYPO</name>
<feature type="transmembrane region" description="Helical" evidence="2">
    <location>
        <begin position="104"/>
        <end position="126"/>
    </location>
</feature>
<feature type="transmembrane region" description="Helical" evidence="2">
    <location>
        <begin position="194"/>
        <end position="212"/>
    </location>
</feature>
<dbReference type="OrthoDB" id="5217806at2759"/>
<evidence type="ECO:0000313" key="4">
    <source>
        <dbReference type="Proteomes" id="UP000824596"/>
    </source>
</evidence>
<dbReference type="GeneID" id="68356747"/>
<dbReference type="Proteomes" id="UP000824596">
    <property type="component" value="Unassembled WGS sequence"/>
</dbReference>
<feature type="region of interest" description="Disordered" evidence="1">
    <location>
        <begin position="328"/>
        <end position="442"/>
    </location>
</feature>
<comment type="caution">
    <text evidence="3">The sequence shown here is derived from an EMBL/GenBank/DDBJ whole genome shotgun (WGS) entry which is preliminary data.</text>
</comment>
<evidence type="ECO:0000256" key="2">
    <source>
        <dbReference type="SAM" id="Phobius"/>
    </source>
</evidence>
<keyword evidence="2" id="KW-0812">Transmembrane</keyword>
<reference evidence="3" key="1">
    <citation type="submission" date="2021-09" db="EMBL/GenBank/DDBJ databases">
        <title>A high-quality genome of the endoparasitic fungus Hirsutella rhossiliensis with a comparison of Hirsutella genomes reveals transposable elements contributing to genome size variation.</title>
        <authorList>
            <person name="Lin R."/>
            <person name="Jiao Y."/>
            <person name="Sun X."/>
            <person name="Ling J."/>
            <person name="Xie B."/>
            <person name="Cheng X."/>
        </authorList>
    </citation>
    <scope>NUCLEOTIDE SEQUENCE</scope>
    <source>
        <strain evidence="3">HR02</strain>
    </source>
</reference>
<dbReference type="RefSeq" id="XP_044719053.1">
    <property type="nucleotide sequence ID" value="XM_044866089.1"/>
</dbReference>
<sequence>MISGYMAYDIAAGALLLLTAAAAAIGFLCTLCMARRRKDAARSWLALYKLAFGFFILAVLLSFFSHLLAVVYTELYDAAFRARATSAVSDLFRAHLQTGIVGSLLYEFAFIFVLLALIGLAAGIRIVHGGAESTLERLMRAGFYVTALLLSILNIVGFALSERHFIMTYSNRDLLKDGVHVPRTARQALRATRVVTLIMLVVQLVATLVLLARSVLVAVQTRSELKVKTATRYLLVCCTLLLLKVSYDIAYYAKYVPFGDANSIMSDADSSRPGPHFAIIDIVLSCWPLFVLLVLLLVLATKKQHGLWSTEQPFMMVRPGGHGMPLQTPWGYGYSPQSQQPLHPSWEQPQGPQYHHAHPHERPLQQQSSPAPHFVQHDPSPQPHWQAAPFPHPQQPHDMGTQAGHFPSPSSPPPAHSDAMGLYHQADGTPPQMTPLPYNEKK</sequence>
<dbReference type="AlphaFoldDB" id="A0A9P8MUM9"/>
<feature type="transmembrane region" description="Helical" evidence="2">
    <location>
        <begin position="46"/>
        <end position="72"/>
    </location>
</feature>
<feature type="transmembrane region" description="Helical" evidence="2">
    <location>
        <begin position="277"/>
        <end position="299"/>
    </location>
</feature>
<keyword evidence="2" id="KW-0472">Membrane</keyword>
<evidence type="ECO:0000313" key="3">
    <source>
        <dbReference type="EMBL" id="KAH0961540.1"/>
    </source>
</evidence>
<keyword evidence="2" id="KW-1133">Transmembrane helix</keyword>
<feature type="transmembrane region" description="Helical" evidence="2">
    <location>
        <begin position="138"/>
        <end position="160"/>
    </location>
</feature>
<feature type="transmembrane region" description="Helical" evidence="2">
    <location>
        <begin position="12"/>
        <end position="34"/>
    </location>
</feature>
<keyword evidence="4" id="KW-1185">Reference proteome</keyword>
<evidence type="ECO:0000256" key="1">
    <source>
        <dbReference type="SAM" id="MobiDB-lite"/>
    </source>
</evidence>